<accession>A0ABQ8SLH2</accession>
<gene>
    <name evidence="1" type="ORF">ANN_23257</name>
</gene>
<name>A0ABQ8SLH2_PERAM</name>
<proteinExistence type="predicted"/>
<evidence type="ECO:0000313" key="1">
    <source>
        <dbReference type="EMBL" id="KAJ4434689.1"/>
    </source>
</evidence>
<comment type="caution">
    <text evidence="1">The sequence shown here is derived from an EMBL/GenBank/DDBJ whole genome shotgun (WGS) entry which is preliminary data.</text>
</comment>
<reference evidence="1 2" key="1">
    <citation type="journal article" date="2022" name="Allergy">
        <title>Genome assembly and annotation of Periplaneta americana reveal a comprehensive cockroach allergen profile.</title>
        <authorList>
            <person name="Wang L."/>
            <person name="Xiong Q."/>
            <person name="Saelim N."/>
            <person name="Wang L."/>
            <person name="Nong W."/>
            <person name="Wan A.T."/>
            <person name="Shi M."/>
            <person name="Liu X."/>
            <person name="Cao Q."/>
            <person name="Hui J.H.L."/>
            <person name="Sookrung N."/>
            <person name="Leung T.F."/>
            <person name="Tungtrongchitr A."/>
            <person name="Tsui S.K.W."/>
        </authorList>
    </citation>
    <scope>NUCLEOTIDE SEQUENCE [LARGE SCALE GENOMIC DNA]</scope>
    <source>
        <strain evidence="1">PWHHKU_190912</strain>
    </source>
</reference>
<keyword evidence="2" id="KW-1185">Reference proteome</keyword>
<evidence type="ECO:0000313" key="2">
    <source>
        <dbReference type="Proteomes" id="UP001148838"/>
    </source>
</evidence>
<dbReference type="Proteomes" id="UP001148838">
    <property type="component" value="Unassembled WGS sequence"/>
</dbReference>
<organism evidence="1 2">
    <name type="scientific">Periplaneta americana</name>
    <name type="common">American cockroach</name>
    <name type="synonym">Blatta americana</name>
    <dbReference type="NCBI Taxonomy" id="6978"/>
    <lineage>
        <taxon>Eukaryota</taxon>
        <taxon>Metazoa</taxon>
        <taxon>Ecdysozoa</taxon>
        <taxon>Arthropoda</taxon>
        <taxon>Hexapoda</taxon>
        <taxon>Insecta</taxon>
        <taxon>Pterygota</taxon>
        <taxon>Neoptera</taxon>
        <taxon>Polyneoptera</taxon>
        <taxon>Dictyoptera</taxon>
        <taxon>Blattodea</taxon>
        <taxon>Blattoidea</taxon>
        <taxon>Blattidae</taxon>
        <taxon>Blattinae</taxon>
        <taxon>Periplaneta</taxon>
    </lineage>
</organism>
<protein>
    <submittedName>
        <fullName evidence="1">Uncharacterized protein</fullName>
    </submittedName>
</protein>
<dbReference type="EMBL" id="JAJSOF020000025">
    <property type="protein sequence ID" value="KAJ4434689.1"/>
    <property type="molecule type" value="Genomic_DNA"/>
</dbReference>
<sequence>MNPESNTESYPAFAHFGLRENSGKNLNQVTCPDRESNPGHLVSRPDALTVTPQDIAYHTPVSNIQLLRQRIQDTIASVTVECIPNLSAEQSDGITVFQISTMTSLMLHRCRTGSISLQSTEISQNLASVAQETTTCTAAMIAIEPSSSFVPISLQRDVIDVHRSDIYLFQFIGKCSFDTRPYYCSKQTFDGIGDCKMTPRIRYRLLDIRLTLDKNIEKIQLAKSNPGPSGTINQQTNANAAWTMPVV</sequence>